<accession>A0A840YRI4</accession>
<sequence>MAGGGPARERPVPPPFVPPSLAALVEGAQCHQDLVGEAGADVYRIARPDGSLAYLKYGTGSVARDIADEMARLRWLDGQVAVPKVRQFLLDGDAAWLVTAALPGRTAFQCLEAEPETAPALVDALAGFLRDLHALPVAACPFNADHALRLMQAEQRLRDGLIDAEDFGDAHSGWSPERLWAKLGAMLPLSTERVVTHGDFSLDNILIEDGRVVGCIDVGRAGIADPYQDLAILWDCLGAFDDALGARLFAAYGADTPDMARLDFHLTLDECF</sequence>
<organism evidence="14 15">
    <name type="scientific">Sphingomonas xinjiangensis</name>
    <dbReference type="NCBI Taxonomy" id="643568"/>
    <lineage>
        <taxon>Bacteria</taxon>
        <taxon>Pseudomonadati</taxon>
        <taxon>Pseudomonadota</taxon>
        <taxon>Alphaproteobacteria</taxon>
        <taxon>Sphingomonadales</taxon>
        <taxon>Sphingomonadaceae</taxon>
        <taxon>Sphingomonas</taxon>
    </lineage>
</organism>
<reference evidence="14 15" key="1">
    <citation type="submission" date="2020-08" db="EMBL/GenBank/DDBJ databases">
        <title>Genomic Encyclopedia of Type Strains, Phase IV (KMG-IV): sequencing the most valuable type-strain genomes for metagenomic binning, comparative biology and taxonomic classification.</title>
        <authorList>
            <person name="Goeker M."/>
        </authorList>
    </citation>
    <scope>NUCLEOTIDE SEQUENCE [LARGE SCALE GENOMIC DNA]</scope>
    <source>
        <strain evidence="14 15">DSM 26736</strain>
    </source>
</reference>
<keyword evidence="12" id="KW-0460">Magnesium</keyword>
<evidence type="ECO:0000256" key="3">
    <source>
        <dbReference type="ARBA" id="ARBA00017903"/>
    </source>
</evidence>
<dbReference type="InterPro" id="IPR051678">
    <property type="entry name" value="AGP_Transferase"/>
</dbReference>
<evidence type="ECO:0000256" key="7">
    <source>
        <dbReference type="ARBA" id="ARBA00022840"/>
    </source>
</evidence>
<evidence type="ECO:0000256" key="11">
    <source>
        <dbReference type="PIRSR" id="PIRSR000706-1"/>
    </source>
</evidence>
<dbReference type="InterPro" id="IPR002575">
    <property type="entry name" value="Aminoglycoside_PTrfase"/>
</dbReference>
<dbReference type="PANTHER" id="PTHR21310">
    <property type="entry name" value="AMINOGLYCOSIDE PHOSPHOTRANSFERASE-RELATED-RELATED"/>
    <property type="match status" value="1"/>
</dbReference>
<dbReference type="RefSeq" id="WP_184090413.1">
    <property type="nucleotide sequence ID" value="NZ_JACIJF010000014.1"/>
</dbReference>
<evidence type="ECO:0000259" key="13">
    <source>
        <dbReference type="Pfam" id="PF01636"/>
    </source>
</evidence>
<feature type="domain" description="Aminoglycoside phosphotransferase" evidence="13">
    <location>
        <begin position="38"/>
        <end position="264"/>
    </location>
</feature>
<evidence type="ECO:0000256" key="4">
    <source>
        <dbReference type="ARBA" id="ARBA00022679"/>
    </source>
</evidence>
<keyword evidence="4 10" id="KW-0808">Transferase</keyword>
<proteinExistence type="inferred from homology"/>
<dbReference type="GO" id="GO:0005524">
    <property type="term" value="F:ATP binding"/>
    <property type="evidence" value="ECO:0007669"/>
    <property type="project" value="UniProtKB-KW"/>
</dbReference>
<keyword evidence="15" id="KW-1185">Reference proteome</keyword>
<dbReference type="NCBIfam" id="NF033068">
    <property type="entry name" value="APH_3p"/>
    <property type="match status" value="1"/>
</dbReference>
<evidence type="ECO:0000256" key="12">
    <source>
        <dbReference type="PIRSR" id="PIRSR000706-2"/>
    </source>
</evidence>
<evidence type="ECO:0000256" key="8">
    <source>
        <dbReference type="ARBA" id="ARBA00023251"/>
    </source>
</evidence>
<dbReference type="Gene3D" id="3.90.1200.10">
    <property type="match status" value="1"/>
</dbReference>
<comment type="catalytic activity">
    <reaction evidence="9">
        <text>kanamycin A + ATP = kanamycin 3'-phosphate + ADP + H(+)</text>
        <dbReference type="Rhea" id="RHEA:24256"/>
        <dbReference type="ChEBI" id="CHEBI:15378"/>
        <dbReference type="ChEBI" id="CHEBI:30616"/>
        <dbReference type="ChEBI" id="CHEBI:57909"/>
        <dbReference type="ChEBI" id="CHEBI:58214"/>
        <dbReference type="ChEBI" id="CHEBI:456216"/>
        <dbReference type="EC" id="2.7.1.95"/>
    </reaction>
</comment>
<dbReference type="SUPFAM" id="SSF56112">
    <property type="entry name" value="Protein kinase-like (PK-like)"/>
    <property type="match status" value="1"/>
</dbReference>
<evidence type="ECO:0000256" key="10">
    <source>
        <dbReference type="PIRNR" id="PIRNR000706"/>
    </source>
</evidence>
<protein>
    <recommendedName>
        <fullName evidence="3">Aminoglycoside 3'-phosphotransferase</fullName>
        <ecNumber evidence="2">2.7.1.95</ecNumber>
    </recommendedName>
</protein>
<keyword evidence="6 10" id="KW-0418">Kinase</keyword>
<dbReference type="CDD" id="cd05150">
    <property type="entry name" value="APH"/>
    <property type="match status" value="1"/>
</dbReference>
<dbReference type="Gene3D" id="3.30.200.20">
    <property type="entry name" value="Phosphorylase Kinase, domain 1"/>
    <property type="match status" value="1"/>
</dbReference>
<keyword evidence="5 10" id="KW-0547">Nucleotide-binding</keyword>
<keyword evidence="12" id="KW-0479">Metal-binding</keyword>
<dbReference type="InterPro" id="IPR024165">
    <property type="entry name" value="Kan/Strep_kinase"/>
</dbReference>
<evidence type="ECO:0000313" key="15">
    <source>
        <dbReference type="Proteomes" id="UP000527143"/>
    </source>
</evidence>
<keyword evidence="7 10" id="KW-0067">ATP-binding</keyword>
<feature type="active site" description="Proton acceptor" evidence="11">
    <location>
        <position position="199"/>
    </location>
</feature>
<dbReference type="EC" id="2.7.1.95" evidence="2"/>
<dbReference type="GO" id="GO:0046677">
    <property type="term" value="P:response to antibiotic"/>
    <property type="evidence" value="ECO:0007669"/>
    <property type="project" value="UniProtKB-KW"/>
</dbReference>
<dbReference type="EMBL" id="JACIJF010000014">
    <property type="protein sequence ID" value="MBB5712232.1"/>
    <property type="molecule type" value="Genomic_DNA"/>
</dbReference>
<feature type="binding site" evidence="12">
    <location>
        <position position="204"/>
    </location>
    <ligand>
        <name>Mg(2+)</name>
        <dbReference type="ChEBI" id="CHEBI:18420"/>
    </ligand>
</feature>
<evidence type="ECO:0000256" key="9">
    <source>
        <dbReference type="ARBA" id="ARBA00048925"/>
    </source>
</evidence>
<evidence type="ECO:0000313" key="14">
    <source>
        <dbReference type="EMBL" id="MBB5712232.1"/>
    </source>
</evidence>
<evidence type="ECO:0000256" key="6">
    <source>
        <dbReference type="ARBA" id="ARBA00022777"/>
    </source>
</evidence>
<dbReference type="AlphaFoldDB" id="A0A840YRI4"/>
<name>A0A840YRI4_9SPHN</name>
<dbReference type="Pfam" id="PF01636">
    <property type="entry name" value="APH"/>
    <property type="match status" value="1"/>
</dbReference>
<comment type="similarity">
    <text evidence="1 10">Belongs to the aminoglycoside phosphotransferase family.</text>
</comment>
<feature type="binding site" evidence="12">
    <location>
        <position position="217"/>
    </location>
    <ligand>
        <name>Mg(2+)</name>
        <dbReference type="ChEBI" id="CHEBI:18420"/>
    </ligand>
</feature>
<comment type="caution">
    <text evidence="14">The sequence shown here is derived from an EMBL/GenBank/DDBJ whole genome shotgun (WGS) entry which is preliminary data.</text>
</comment>
<dbReference type="GO" id="GO:0046872">
    <property type="term" value="F:metal ion binding"/>
    <property type="evidence" value="ECO:0007669"/>
    <property type="project" value="UniProtKB-KW"/>
</dbReference>
<evidence type="ECO:0000256" key="2">
    <source>
        <dbReference type="ARBA" id="ARBA00012193"/>
    </source>
</evidence>
<dbReference type="InterPro" id="IPR011009">
    <property type="entry name" value="Kinase-like_dom_sf"/>
</dbReference>
<dbReference type="GO" id="GO:0008910">
    <property type="term" value="F:kanamycin kinase activity"/>
    <property type="evidence" value="ECO:0007669"/>
    <property type="project" value="UniProtKB-EC"/>
</dbReference>
<evidence type="ECO:0000256" key="5">
    <source>
        <dbReference type="ARBA" id="ARBA00022741"/>
    </source>
</evidence>
<gene>
    <name evidence="14" type="ORF">FHT02_003489</name>
</gene>
<evidence type="ECO:0000256" key="1">
    <source>
        <dbReference type="ARBA" id="ARBA00006219"/>
    </source>
</evidence>
<dbReference type="PANTHER" id="PTHR21310:SF41">
    <property type="entry name" value="3'-PHOSPHOTRANSFERASE, PUTATIVE-RELATED"/>
    <property type="match status" value="1"/>
</dbReference>
<dbReference type="Proteomes" id="UP000527143">
    <property type="component" value="Unassembled WGS sequence"/>
</dbReference>
<dbReference type="PIRSF" id="PIRSF000706">
    <property type="entry name" value="Kanamycin_kin"/>
    <property type="match status" value="1"/>
</dbReference>
<keyword evidence="8 10" id="KW-0046">Antibiotic resistance</keyword>